<dbReference type="PANTHER" id="PTHR48100:SF1">
    <property type="entry name" value="HISTIDINE PHOSPHATASE FAMILY PROTEIN-RELATED"/>
    <property type="match status" value="1"/>
</dbReference>
<gene>
    <name evidence="3" type="ORF">D2T33_20720</name>
</gene>
<dbReference type="PANTHER" id="PTHR48100">
    <property type="entry name" value="BROAD-SPECIFICITY PHOSPHATASE YOR283W-RELATED"/>
    <property type="match status" value="1"/>
</dbReference>
<feature type="non-terminal residue" evidence="3">
    <location>
        <position position="193"/>
    </location>
</feature>
<protein>
    <submittedName>
        <fullName evidence="3">Histidine phosphatase family protein</fullName>
    </submittedName>
</protein>
<keyword evidence="4" id="KW-1185">Reference proteome</keyword>
<reference evidence="3 4" key="1">
    <citation type="submission" date="2019-01" db="EMBL/GenBank/DDBJ databases">
        <title>Sinorhodobacter populi sp. nov. isolated from the symptomatic bark tissue of Populus euramericana canker.</title>
        <authorList>
            <person name="Xu G."/>
        </authorList>
    </citation>
    <scope>NUCLEOTIDE SEQUENCE [LARGE SCALE GENOMIC DNA]</scope>
    <source>
        <strain evidence="3 4">2D-5</strain>
    </source>
</reference>
<evidence type="ECO:0000256" key="2">
    <source>
        <dbReference type="ARBA" id="ARBA00023235"/>
    </source>
</evidence>
<evidence type="ECO:0000313" key="3">
    <source>
        <dbReference type="EMBL" id="RWR04820.1"/>
    </source>
</evidence>
<dbReference type="Gene3D" id="3.40.50.1240">
    <property type="entry name" value="Phosphoglycerate mutase-like"/>
    <property type="match status" value="1"/>
</dbReference>
<dbReference type="SMART" id="SM00855">
    <property type="entry name" value="PGAM"/>
    <property type="match status" value="1"/>
</dbReference>
<dbReference type="AlphaFoldDB" id="A0A443IJK1"/>
<keyword evidence="2" id="KW-0413">Isomerase</keyword>
<evidence type="ECO:0000256" key="1">
    <source>
        <dbReference type="ARBA" id="ARBA00023152"/>
    </source>
</evidence>
<keyword evidence="1" id="KW-0324">Glycolysis</keyword>
<dbReference type="EMBL" id="SAUW01000045">
    <property type="protein sequence ID" value="RWR04820.1"/>
    <property type="molecule type" value="Genomic_DNA"/>
</dbReference>
<dbReference type="Pfam" id="PF00300">
    <property type="entry name" value="His_Phos_1"/>
    <property type="match status" value="1"/>
</dbReference>
<dbReference type="InterPro" id="IPR029033">
    <property type="entry name" value="His_PPase_superfam"/>
</dbReference>
<dbReference type="InterPro" id="IPR050275">
    <property type="entry name" value="PGM_Phosphatase"/>
</dbReference>
<name>A0A443IJK1_9RHOB</name>
<accession>A0A443IJK1</accession>
<dbReference type="GO" id="GO:0016791">
    <property type="term" value="F:phosphatase activity"/>
    <property type="evidence" value="ECO:0007669"/>
    <property type="project" value="TreeGrafter"/>
</dbReference>
<reference evidence="3 4" key="2">
    <citation type="submission" date="2019-01" db="EMBL/GenBank/DDBJ databases">
        <authorList>
            <person name="Li Y."/>
        </authorList>
    </citation>
    <scope>NUCLEOTIDE SEQUENCE [LARGE SCALE GENOMIC DNA]</scope>
    <source>
        <strain evidence="3 4">2D-5</strain>
    </source>
</reference>
<dbReference type="InterPro" id="IPR001345">
    <property type="entry name" value="PG/BPGM_mutase_AS"/>
</dbReference>
<proteinExistence type="predicted"/>
<dbReference type="Proteomes" id="UP000285710">
    <property type="component" value="Unassembled WGS sequence"/>
</dbReference>
<dbReference type="SUPFAM" id="SSF53254">
    <property type="entry name" value="Phosphoglycerate mutase-like"/>
    <property type="match status" value="1"/>
</dbReference>
<dbReference type="GO" id="GO:0005737">
    <property type="term" value="C:cytoplasm"/>
    <property type="evidence" value="ECO:0007669"/>
    <property type="project" value="TreeGrafter"/>
</dbReference>
<organism evidence="3 4">
    <name type="scientific">Paenirhodobacter populi</name>
    <dbReference type="NCBI Taxonomy" id="2306993"/>
    <lineage>
        <taxon>Bacteria</taxon>
        <taxon>Pseudomonadati</taxon>
        <taxon>Pseudomonadota</taxon>
        <taxon>Alphaproteobacteria</taxon>
        <taxon>Rhodobacterales</taxon>
        <taxon>Rhodobacter group</taxon>
        <taxon>Paenirhodobacter</taxon>
    </lineage>
</organism>
<comment type="caution">
    <text evidence="3">The sequence shown here is derived from an EMBL/GenBank/DDBJ whole genome shotgun (WGS) entry which is preliminary data.</text>
</comment>
<evidence type="ECO:0000313" key="4">
    <source>
        <dbReference type="Proteomes" id="UP000285710"/>
    </source>
</evidence>
<dbReference type="InterPro" id="IPR013078">
    <property type="entry name" value="His_Pase_superF_clade-1"/>
</dbReference>
<sequence length="193" mass="20407">MGAVVTLPRRTFCLIRHGETDANRDGIIAGRTEARLTARGRAAAAGLAILDWPGRIAVFSSPQERARETAALAFPGLRATVLAGLRERDWGRFEGRPLAERPDREAPAEGWEDWSAMVDRVEWAIAQAVARSGAALPVIVAHSGVIRAARVLTGGGAGGPSAQNALPLLFAPVGGGWREGRLFTDGPARGRMG</sequence>
<dbReference type="PROSITE" id="PS00175">
    <property type="entry name" value="PG_MUTASE"/>
    <property type="match status" value="1"/>
</dbReference>